<evidence type="ECO:0000256" key="2">
    <source>
        <dbReference type="ARBA" id="ARBA00022759"/>
    </source>
</evidence>
<evidence type="ECO:0000259" key="6">
    <source>
        <dbReference type="Pfam" id="PF19308"/>
    </source>
</evidence>
<dbReference type="GO" id="GO:0016788">
    <property type="term" value="F:hydrolase activity, acting on ester bonds"/>
    <property type="evidence" value="ECO:0007669"/>
    <property type="project" value="InterPro"/>
</dbReference>
<evidence type="ECO:0000313" key="7">
    <source>
        <dbReference type="EMBL" id="HGQ77694.1"/>
    </source>
</evidence>
<sequence>MFYSATMQLKALNNAVINRFIGKKVHGWFFKVMKEADEEISTALHSNISDKAFTVSSFIGHNVSKPIQIEEGKIYTIRITLLMDYLFDIFTSKIFETKMLEESLEIEDAKFSVHSFSVGDINKWSGYISEEQLFKMDNTSKTVTMKFFTPTCFRIGDLHLREPDPDKVFTSLLNKFNKYSNIKLDEGIKEKFKEIEIVHNDTIQKKVYFPNFYIQGFVGTVTYKLPEKPALIEAVNVLSRFAFYAGVGYKTTMGLGQAKRIEEEN</sequence>
<dbReference type="Gene3D" id="3.30.70.1890">
    <property type="match status" value="1"/>
</dbReference>
<keyword evidence="3" id="KW-0378">Hydrolase</keyword>
<accession>A0A7C4RXD3</accession>
<dbReference type="Pfam" id="PF10040">
    <property type="entry name" value="CRISPR_Cas6"/>
    <property type="match status" value="1"/>
</dbReference>
<feature type="domain" description="CRISPR-associated protein Cas6-like N-terminal" evidence="6">
    <location>
        <begin position="1"/>
        <end position="134"/>
    </location>
</feature>
<dbReference type="AlphaFoldDB" id="A0A7C4RXD3"/>
<proteinExistence type="predicted"/>
<evidence type="ECO:0000259" key="5">
    <source>
        <dbReference type="Pfam" id="PF10040"/>
    </source>
</evidence>
<keyword evidence="4" id="KW-0051">Antiviral defense</keyword>
<keyword evidence="1" id="KW-0540">Nuclease</keyword>
<evidence type="ECO:0000256" key="1">
    <source>
        <dbReference type="ARBA" id="ARBA00022722"/>
    </source>
</evidence>
<keyword evidence="2" id="KW-0255">Endonuclease</keyword>
<comment type="caution">
    <text evidence="8">The sequence shown here is derived from an EMBL/GenBank/DDBJ whole genome shotgun (WGS) entry which is preliminary data.</text>
</comment>
<dbReference type="GO" id="GO:0051607">
    <property type="term" value="P:defense response to virus"/>
    <property type="evidence" value="ECO:0007669"/>
    <property type="project" value="UniProtKB-KW"/>
</dbReference>
<gene>
    <name evidence="8" type="primary">cas6</name>
    <name evidence="8" type="ORF">ENT72_01250</name>
    <name evidence="7" type="ORF">ENU12_07325</name>
</gene>
<dbReference type="InterPro" id="IPR010156">
    <property type="entry name" value="CRISPR-assoc_prot_Cas6"/>
</dbReference>
<dbReference type="CDD" id="cd21141">
    <property type="entry name" value="Cas6_III-like"/>
    <property type="match status" value="1"/>
</dbReference>
<dbReference type="NCBIfam" id="TIGR01877">
    <property type="entry name" value="cas_cas6"/>
    <property type="match status" value="1"/>
</dbReference>
<dbReference type="Gene3D" id="3.30.70.1900">
    <property type="match status" value="1"/>
</dbReference>
<reference evidence="8" key="1">
    <citation type="journal article" date="2020" name="mSystems">
        <title>Genome- and Community-Level Interaction Insights into Carbon Utilization and Element Cycling Functions of Hydrothermarchaeota in Hydrothermal Sediment.</title>
        <authorList>
            <person name="Zhou Z."/>
            <person name="Liu Y."/>
            <person name="Xu W."/>
            <person name="Pan J."/>
            <person name="Luo Z.H."/>
            <person name="Li M."/>
        </authorList>
    </citation>
    <scope>NUCLEOTIDE SEQUENCE [LARGE SCALE GENOMIC DNA]</scope>
    <source>
        <strain evidence="8">SpSt-604</strain>
        <strain evidence="7">SpSt-640</strain>
    </source>
</reference>
<dbReference type="EMBL" id="DTBH01000151">
    <property type="protein sequence ID" value="HGQ77694.1"/>
    <property type="molecule type" value="Genomic_DNA"/>
</dbReference>
<dbReference type="InterPro" id="IPR019267">
    <property type="entry name" value="CRISPR-assoc_Cas6_C"/>
</dbReference>
<evidence type="ECO:0000313" key="8">
    <source>
        <dbReference type="EMBL" id="HGU41542.1"/>
    </source>
</evidence>
<protein>
    <submittedName>
        <fullName evidence="8">CRISPR-associated endoribonuclease Cas6</fullName>
    </submittedName>
</protein>
<dbReference type="InterPro" id="IPR045747">
    <property type="entry name" value="CRISPR-assoc_prot_Cas6_N_sf"/>
</dbReference>
<dbReference type="EMBL" id="DSZT01000040">
    <property type="protein sequence ID" value="HGU41542.1"/>
    <property type="molecule type" value="Genomic_DNA"/>
</dbReference>
<feature type="domain" description="CRISPR-associated protein Cas6 C-terminal" evidence="5">
    <location>
        <begin position="145"/>
        <end position="257"/>
    </location>
</feature>
<organism evidence="8">
    <name type="scientific">Fervidobacterium pennivorans</name>
    <dbReference type="NCBI Taxonomy" id="93466"/>
    <lineage>
        <taxon>Bacteria</taxon>
        <taxon>Thermotogati</taxon>
        <taxon>Thermotogota</taxon>
        <taxon>Thermotogae</taxon>
        <taxon>Thermotogales</taxon>
        <taxon>Fervidobacteriaceae</taxon>
        <taxon>Fervidobacterium</taxon>
    </lineage>
</organism>
<dbReference type="InterPro" id="IPR045648">
    <property type="entry name" value="CRISPR-assoc_Cas6-like_N"/>
</dbReference>
<evidence type="ECO:0000256" key="4">
    <source>
        <dbReference type="ARBA" id="ARBA00023118"/>
    </source>
</evidence>
<evidence type="ECO:0000256" key="3">
    <source>
        <dbReference type="ARBA" id="ARBA00022801"/>
    </source>
</evidence>
<dbReference type="Pfam" id="PF19308">
    <property type="entry name" value="CRISPR_Cas6_N"/>
    <property type="match status" value="1"/>
</dbReference>
<name>A0A7C4RXD3_FERPE</name>
<dbReference type="GO" id="GO:0004519">
    <property type="term" value="F:endonuclease activity"/>
    <property type="evidence" value="ECO:0007669"/>
    <property type="project" value="UniProtKB-KW"/>
</dbReference>